<dbReference type="Proteomes" id="UP000789396">
    <property type="component" value="Unassembled WGS sequence"/>
</dbReference>
<dbReference type="OrthoDB" id="2420251at2759"/>
<gene>
    <name evidence="1" type="ORF">RFULGI_LOCUS12290</name>
</gene>
<name>A0A9N9IFR3_9GLOM</name>
<keyword evidence="2" id="KW-1185">Reference proteome</keyword>
<reference evidence="1" key="1">
    <citation type="submission" date="2021-06" db="EMBL/GenBank/DDBJ databases">
        <authorList>
            <person name="Kallberg Y."/>
            <person name="Tangrot J."/>
            <person name="Rosling A."/>
        </authorList>
    </citation>
    <scope>NUCLEOTIDE SEQUENCE</scope>
    <source>
        <strain evidence="1">IN212</strain>
    </source>
</reference>
<dbReference type="AlphaFoldDB" id="A0A9N9IFR3"/>
<sequence>ICETLNIEQNNFEIIRSTELLRQEIKYEDTIIEEMAKLIRNIEDSKLIIYCARKKDCEEIRDFLQVNLPNYSLDIYYRENPQLTNALLEILKMLEVVEVLTKNNLTEVLFDDVVDVFSRSNTDKIRKNGYNELTLQRNTKE</sequence>
<organism evidence="1 2">
    <name type="scientific">Racocetra fulgida</name>
    <dbReference type="NCBI Taxonomy" id="60492"/>
    <lineage>
        <taxon>Eukaryota</taxon>
        <taxon>Fungi</taxon>
        <taxon>Fungi incertae sedis</taxon>
        <taxon>Mucoromycota</taxon>
        <taxon>Glomeromycotina</taxon>
        <taxon>Glomeromycetes</taxon>
        <taxon>Diversisporales</taxon>
        <taxon>Gigasporaceae</taxon>
        <taxon>Racocetra</taxon>
    </lineage>
</organism>
<protein>
    <submittedName>
        <fullName evidence="1">18575_t:CDS:1</fullName>
    </submittedName>
</protein>
<comment type="caution">
    <text evidence="1">The sequence shown here is derived from an EMBL/GenBank/DDBJ whole genome shotgun (WGS) entry which is preliminary data.</text>
</comment>
<dbReference type="EMBL" id="CAJVPZ010029020">
    <property type="protein sequence ID" value="CAG8733030.1"/>
    <property type="molecule type" value="Genomic_DNA"/>
</dbReference>
<evidence type="ECO:0000313" key="2">
    <source>
        <dbReference type="Proteomes" id="UP000789396"/>
    </source>
</evidence>
<proteinExistence type="predicted"/>
<accession>A0A9N9IFR3</accession>
<feature type="non-terminal residue" evidence="1">
    <location>
        <position position="141"/>
    </location>
</feature>
<evidence type="ECO:0000313" key="1">
    <source>
        <dbReference type="EMBL" id="CAG8733030.1"/>
    </source>
</evidence>
<feature type="non-terminal residue" evidence="1">
    <location>
        <position position="1"/>
    </location>
</feature>